<proteinExistence type="predicted"/>
<dbReference type="Proteomes" id="UP000326799">
    <property type="component" value="Unassembled WGS sequence"/>
</dbReference>
<dbReference type="AlphaFoldDB" id="A0A5N6E8Z5"/>
<evidence type="ECO:0000313" key="2">
    <source>
        <dbReference type="EMBL" id="KAB8213243.1"/>
    </source>
</evidence>
<organism evidence="2 3">
    <name type="scientific">Aspergillus novoparasiticus</name>
    <dbReference type="NCBI Taxonomy" id="986946"/>
    <lineage>
        <taxon>Eukaryota</taxon>
        <taxon>Fungi</taxon>
        <taxon>Dikarya</taxon>
        <taxon>Ascomycota</taxon>
        <taxon>Pezizomycotina</taxon>
        <taxon>Eurotiomycetes</taxon>
        <taxon>Eurotiomycetidae</taxon>
        <taxon>Eurotiales</taxon>
        <taxon>Aspergillaceae</taxon>
        <taxon>Aspergillus</taxon>
        <taxon>Aspergillus subgen. Circumdati</taxon>
    </lineage>
</organism>
<feature type="signal peptide" evidence="1">
    <location>
        <begin position="1"/>
        <end position="22"/>
    </location>
</feature>
<protein>
    <submittedName>
        <fullName evidence="2">Uncharacterized protein</fullName>
    </submittedName>
</protein>
<evidence type="ECO:0000313" key="3">
    <source>
        <dbReference type="Proteomes" id="UP000326799"/>
    </source>
</evidence>
<dbReference type="EMBL" id="ML733658">
    <property type="protein sequence ID" value="KAB8213243.1"/>
    <property type="molecule type" value="Genomic_DNA"/>
</dbReference>
<evidence type="ECO:0000256" key="1">
    <source>
        <dbReference type="SAM" id="SignalP"/>
    </source>
</evidence>
<keyword evidence="3" id="KW-1185">Reference proteome</keyword>
<reference evidence="2 3" key="1">
    <citation type="submission" date="2019-04" db="EMBL/GenBank/DDBJ databases">
        <title>Fungal friends and foes A comparative genomics study of 23 Aspergillus species from section Flavi.</title>
        <authorList>
            <consortium name="DOE Joint Genome Institute"/>
            <person name="Kjaerbolling I."/>
            <person name="Vesth T.C."/>
            <person name="Frisvad J.C."/>
            <person name="Nybo J.L."/>
            <person name="Theobald S."/>
            <person name="Kildgaard S."/>
            <person name="Petersen T.I."/>
            <person name="Kuo A."/>
            <person name="Sato A."/>
            <person name="Lyhne E.K."/>
            <person name="Kogle M.E."/>
            <person name="Wiebenga A."/>
            <person name="Kun R.S."/>
            <person name="Lubbers R.J."/>
            <person name="Makela M.R."/>
            <person name="Barry K."/>
            <person name="Chovatia M."/>
            <person name="Clum A."/>
            <person name="Daum C."/>
            <person name="Haridas S."/>
            <person name="He G."/>
            <person name="LaButti K."/>
            <person name="Lipzen A."/>
            <person name="Mondo S."/>
            <person name="Pangilinan J."/>
            <person name="Riley R."/>
            <person name="Salamov A."/>
            <person name="Simmons B.A."/>
            <person name="Magnuson J.K."/>
            <person name="Henrissat B."/>
            <person name="Mortensen U.H."/>
            <person name="Larsen T.O."/>
            <person name="De vries R.P."/>
            <person name="Grigoriev I.V."/>
            <person name="Machida M."/>
            <person name="Baker S.E."/>
            <person name="Andersen M.R."/>
        </authorList>
    </citation>
    <scope>NUCLEOTIDE SEQUENCE [LARGE SCALE GENOMIC DNA]</scope>
    <source>
        <strain evidence="2 3">CBS 126849</strain>
    </source>
</reference>
<sequence length="62" mass="6728">MSQFVQCSLILLMSSILNFASGPSHPSGCPLQQPHNLDPISLPTIVATAQLMSWLFWTWGGA</sequence>
<name>A0A5N6E8Z5_9EURO</name>
<accession>A0A5N6E8Z5</accession>
<keyword evidence="1" id="KW-0732">Signal</keyword>
<feature type="chain" id="PRO_5025058515" evidence="1">
    <location>
        <begin position="23"/>
        <end position="62"/>
    </location>
</feature>
<gene>
    <name evidence="2" type="ORF">BDV33DRAFT_185160</name>
</gene>